<reference evidence="5 6" key="1">
    <citation type="submission" date="2024-04" db="EMBL/GenBank/DDBJ databases">
        <title>genome sequences of Mucor flavus KT1a and Helicostylum pulchrum KT1b strains isolation_sourced from the surface of a dry-aged beef.</title>
        <authorList>
            <person name="Toyotome T."/>
            <person name="Hosono M."/>
            <person name="Torimaru M."/>
            <person name="Fukuda K."/>
            <person name="Mikami N."/>
        </authorList>
    </citation>
    <scope>NUCLEOTIDE SEQUENCE [LARGE SCALE GENOMIC DNA]</scope>
    <source>
        <strain evidence="5 6">KT1b</strain>
    </source>
</reference>
<dbReference type="EMBL" id="BAABUJ010000022">
    <property type="protein sequence ID" value="GAA5802384.1"/>
    <property type="molecule type" value="Genomic_DNA"/>
</dbReference>
<evidence type="ECO:0000313" key="5">
    <source>
        <dbReference type="EMBL" id="GAA5802384.1"/>
    </source>
</evidence>
<feature type="coiled-coil region" evidence="4">
    <location>
        <begin position="195"/>
        <end position="222"/>
    </location>
</feature>
<comment type="similarity">
    <text evidence="2">Belongs to the APC3/CDC27 family.</text>
</comment>
<accession>A0ABP9Y5Y7</accession>
<keyword evidence="4" id="KW-0175">Coiled coil</keyword>
<dbReference type="InterPro" id="IPR011990">
    <property type="entry name" value="TPR-like_helical_dom_sf"/>
</dbReference>
<keyword evidence="6" id="KW-1185">Reference proteome</keyword>
<dbReference type="Proteomes" id="UP001476247">
    <property type="component" value="Unassembled WGS sequence"/>
</dbReference>
<keyword evidence="1 3" id="KW-0802">TPR repeat</keyword>
<dbReference type="Gene3D" id="1.25.40.10">
    <property type="entry name" value="Tetratricopeptide repeat domain"/>
    <property type="match status" value="1"/>
</dbReference>
<dbReference type="SUPFAM" id="SSF48452">
    <property type="entry name" value="TPR-like"/>
    <property type="match status" value="1"/>
</dbReference>
<organism evidence="5 6">
    <name type="scientific">Helicostylum pulchrum</name>
    <dbReference type="NCBI Taxonomy" id="562976"/>
    <lineage>
        <taxon>Eukaryota</taxon>
        <taxon>Fungi</taxon>
        <taxon>Fungi incertae sedis</taxon>
        <taxon>Mucoromycota</taxon>
        <taxon>Mucoromycotina</taxon>
        <taxon>Mucoromycetes</taxon>
        <taxon>Mucorales</taxon>
        <taxon>Mucorineae</taxon>
        <taxon>Mucoraceae</taxon>
        <taxon>Helicostylum</taxon>
    </lineage>
</organism>
<gene>
    <name evidence="5" type="ORF">HPULCUR_007849</name>
</gene>
<evidence type="ECO:0000256" key="2">
    <source>
        <dbReference type="ARBA" id="ARBA00038210"/>
    </source>
</evidence>
<comment type="caution">
    <text evidence="5">The sequence shown here is derived from an EMBL/GenBank/DDBJ whole genome shotgun (WGS) entry which is preliminary data.</text>
</comment>
<dbReference type="SMART" id="SM00028">
    <property type="entry name" value="TPR"/>
    <property type="match status" value="3"/>
</dbReference>
<dbReference type="PANTHER" id="PTHR12558:SF13">
    <property type="entry name" value="CELL DIVISION CYCLE PROTEIN 27 HOMOLOG"/>
    <property type="match status" value="1"/>
</dbReference>
<evidence type="ECO:0000256" key="4">
    <source>
        <dbReference type="SAM" id="Coils"/>
    </source>
</evidence>
<feature type="repeat" description="TPR" evidence="3">
    <location>
        <begin position="52"/>
        <end position="85"/>
    </location>
</feature>
<name>A0ABP9Y5Y7_9FUNG</name>
<protein>
    <submittedName>
        <fullName evidence="5">Uncharacterized protein</fullName>
    </submittedName>
</protein>
<evidence type="ECO:0000256" key="3">
    <source>
        <dbReference type="PROSITE-ProRule" id="PRU00339"/>
    </source>
</evidence>
<evidence type="ECO:0000313" key="6">
    <source>
        <dbReference type="Proteomes" id="UP001476247"/>
    </source>
</evidence>
<dbReference type="PROSITE" id="PS50005">
    <property type="entry name" value="TPR"/>
    <property type="match status" value="1"/>
</dbReference>
<evidence type="ECO:0000256" key="1">
    <source>
        <dbReference type="ARBA" id="ARBA00022803"/>
    </source>
</evidence>
<sequence length="226" mass="25961">MLARAFFKQAFVIAPWYCDGVPTYSTCLWFLEKEKELNVLAYKMKDNRTHLYEAYIAAGNWTKCATSSNEATQWFQKAVQLDPARSYAHALLGYEEWEKGNSLGAKQHFAKSMIANKRSYIGWYGMATAYQGMEEYVQAKTLLFEAIRLHPRHPVLLATMAEVLFELEEFSEAVKFIEKSLAIRVSTANEKLKEKIILKLEMEEAAEAAEALEEEEETYHDDSISL</sequence>
<dbReference type="PANTHER" id="PTHR12558">
    <property type="entry name" value="CELL DIVISION CYCLE 16,23,27"/>
    <property type="match status" value="1"/>
</dbReference>
<proteinExistence type="inferred from homology"/>
<dbReference type="InterPro" id="IPR019734">
    <property type="entry name" value="TPR_rpt"/>
</dbReference>